<evidence type="ECO:0000256" key="3">
    <source>
        <dbReference type="ARBA" id="ARBA00023082"/>
    </source>
</evidence>
<dbReference type="InterPro" id="IPR007627">
    <property type="entry name" value="RNA_pol_sigma70_r2"/>
</dbReference>
<feature type="domain" description="RNA polymerase sigma-70 region 2" evidence="5">
    <location>
        <begin position="33"/>
        <end position="99"/>
    </location>
</feature>
<dbReference type="InterPro" id="IPR013249">
    <property type="entry name" value="RNA_pol_sigma70_r4_t2"/>
</dbReference>
<protein>
    <submittedName>
        <fullName evidence="7">RNA polymerase subunit sigma</fullName>
    </submittedName>
</protein>
<dbReference type="InterPro" id="IPR014284">
    <property type="entry name" value="RNA_pol_sigma-70_dom"/>
</dbReference>
<evidence type="ECO:0000313" key="7">
    <source>
        <dbReference type="EMBL" id="TFE70669.1"/>
    </source>
</evidence>
<keyword evidence="8" id="KW-1185">Reference proteome</keyword>
<dbReference type="InterPro" id="IPR036388">
    <property type="entry name" value="WH-like_DNA-bd_sf"/>
</dbReference>
<dbReference type="InterPro" id="IPR013324">
    <property type="entry name" value="RNA_pol_sigma_r3/r4-like"/>
</dbReference>
<proteinExistence type="inferred from homology"/>
<dbReference type="CDD" id="cd06171">
    <property type="entry name" value="Sigma70_r4"/>
    <property type="match status" value="1"/>
</dbReference>
<dbReference type="InterPro" id="IPR039425">
    <property type="entry name" value="RNA_pol_sigma-70-like"/>
</dbReference>
<name>A0A4Y8PF45_9BACT</name>
<dbReference type="EMBL" id="LXQC01000113">
    <property type="protein sequence ID" value="TFE70669.1"/>
    <property type="molecule type" value="Genomic_DNA"/>
</dbReference>
<dbReference type="Pfam" id="PF08281">
    <property type="entry name" value="Sigma70_r4_2"/>
    <property type="match status" value="1"/>
</dbReference>
<evidence type="ECO:0000259" key="6">
    <source>
        <dbReference type="Pfam" id="PF08281"/>
    </source>
</evidence>
<dbReference type="PANTHER" id="PTHR43133">
    <property type="entry name" value="RNA POLYMERASE ECF-TYPE SIGMA FACTO"/>
    <property type="match status" value="1"/>
</dbReference>
<dbReference type="AlphaFoldDB" id="A0A4Y8PF45"/>
<dbReference type="RefSeq" id="WP_134439621.1">
    <property type="nucleotide sequence ID" value="NZ_CP065957.1"/>
</dbReference>
<dbReference type="Proteomes" id="UP000297713">
    <property type="component" value="Unassembled WGS sequence"/>
</dbReference>
<comment type="caution">
    <text evidence="7">The sequence shown here is derived from an EMBL/GenBank/DDBJ whole genome shotgun (WGS) entry which is preliminary data.</text>
</comment>
<dbReference type="GO" id="GO:0016987">
    <property type="term" value="F:sigma factor activity"/>
    <property type="evidence" value="ECO:0007669"/>
    <property type="project" value="UniProtKB-KW"/>
</dbReference>
<dbReference type="SUPFAM" id="SSF88946">
    <property type="entry name" value="Sigma2 domain of RNA polymerase sigma factors"/>
    <property type="match status" value="1"/>
</dbReference>
<dbReference type="NCBIfam" id="TIGR02937">
    <property type="entry name" value="sigma70-ECF"/>
    <property type="match status" value="1"/>
</dbReference>
<keyword evidence="3" id="KW-0731">Sigma factor</keyword>
<gene>
    <name evidence="7" type="ORF">A7Q10_06285</name>
</gene>
<evidence type="ECO:0000313" key="8">
    <source>
        <dbReference type="Proteomes" id="UP000297713"/>
    </source>
</evidence>
<dbReference type="GO" id="GO:0006352">
    <property type="term" value="P:DNA-templated transcription initiation"/>
    <property type="evidence" value="ECO:0007669"/>
    <property type="project" value="InterPro"/>
</dbReference>
<accession>A0A4Y8PF45</accession>
<dbReference type="GO" id="GO:0003677">
    <property type="term" value="F:DNA binding"/>
    <property type="evidence" value="ECO:0007669"/>
    <property type="project" value="InterPro"/>
</dbReference>
<evidence type="ECO:0000256" key="1">
    <source>
        <dbReference type="ARBA" id="ARBA00010641"/>
    </source>
</evidence>
<keyword evidence="4" id="KW-0804">Transcription</keyword>
<dbReference type="SUPFAM" id="SSF88659">
    <property type="entry name" value="Sigma3 and sigma4 domains of RNA polymerase sigma factors"/>
    <property type="match status" value="1"/>
</dbReference>
<dbReference type="Gene3D" id="1.10.1740.10">
    <property type="match status" value="1"/>
</dbReference>
<dbReference type="PANTHER" id="PTHR43133:SF51">
    <property type="entry name" value="RNA POLYMERASE SIGMA FACTOR"/>
    <property type="match status" value="1"/>
</dbReference>
<organism evidence="7 8">
    <name type="scientific">Methylacidiphilum caldifontis</name>
    <dbReference type="NCBI Taxonomy" id="2795386"/>
    <lineage>
        <taxon>Bacteria</taxon>
        <taxon>Pseudomonadati</taxon>
        <taxon>Verrucomicrobiota</taxon>
        <taxon>Methylacidiphilae</taxon>
        <taxon>Methylacidiphilales</taxon>
        <taxon>Methylacidiphilaceae</taxon>
        <taxon>Methylacidiphilum (ex Ratnadevi et al. 2023)</taxon>
    </lineage>
</organism>
<keyword evidence="2" id="KW-0805">Transcription regulation</keyword>
<evidence type="ECO:0000259" key="5">
    <source>
        <dbReference type="Pfam" id="PF04542"/>
    </source>
</evidence>
<dbReference type="Pfam" id="PF04542">
    <property type="entry name" value="Sigma70_r2"/>
    <property type="match status" value="1"/>
</dbReference>
<evidence type="ECO:0000256" key="2">
    <source>
        <dbReference type="ARBA" id="ARBA00023015"/>
    </source>
</evidence>
<dbReference type="Gene3D" id="1.10.10.10">
    <property type="entry name" value="Winged helix-like DNA-binding domain superfamily/Winged helix DNA-binding domain"/>
    <property type="match status" value="1"/>
</dbReference>
<feature type="domain" description="RNA polymerase sigma factor 70 region 4 type 2" evidence="6">
    <location>
        <begin position="142"/>
        <end position="190"/>
    </location>
</feature>
<sequence>MEKAIPEVGARSPTDQELILRMKSGELEAFDVLVERYQKRLYRVIYGVLLHHEDTSDVLMETFLKAYKNIGSFRIGASFYTWIYRIAINTAISFKRKTKFSPQPFPYFPDDEEGQLEKEFVDYRSGEQAVRQMEIKELGKILNDALSKLSEKHRAVVVLFDLEELSHSEIAKIMGCSEGTIRSRLFYAHKQLQKILKKDNNFIT</sequence>
<reference evidence="7 8" key="1">
    <citation type="submission" date="2016-05" db="EMBL/GenBank/DDBJ databases">
        <title>Diversity and Homogeneity among Thermoacidophilic Verrucomicrobia Methanotrophs Linked with Geographical Origin.</title>
        <authorList>
            <person name="Erikstad H.-A."/>
            <person name="Smestad N.B."/>
            <person name="Ceballos R.M."/>
            <person name="Birkeland N.-K."/>
        </authorList>
    </citation>
    <scope>NUCLEOTIDE SEQUENCE [LARGE SCALE GENOMIC DNA]</scope>
    <source>
        <strain evidence="7 8">Phi</strain>
    </source>
</reference>
<comment type="similarity">
    <text evidence="1">Belongs to the sigma-70 factor family. ECF subfamily.</text>
</comment>
<dbReference type="OrthoDB" id="9784984at2"/>
<evidence type="ECO:0000256" key="4">
    <source>
        <dbReference type="ARBA" id="ARBA00023163"/>
    </source>
</evidence>
<dbReference type="InterPro" id="IPR013325">
    <property type="entry name" value="RNA_pol_sigma_r2"/>
</dbReference>